<reference evidence="2" key="1">
    <citation type="submission" date="2018-11" db="EMBL/GenBank/DDBJ databases">
        <authorList>
            <consortium name="Pathogen Informatics"/>
        </authorList>
    </citation>
    <scope>NUCLEOTIDE SEQUENCE</scope>
</reference>
<proteinExistence type="predicted"/>
<dbReference type="EMBL" id="CAAALY010015569">
    <property type="protein sequence ID" value="VEL12703.1"/>
    <property type="molecule type" value="Genomic_DNA"/>
</dbReference>
<comment type="caution">
    <text evidence="2">The sequence shown here is derived from an EMBL/GenBank/DDBJ whole genome shotgun (WGS) entry which is preliminary data.</text>
</comment>
<protein>
    <submittedName>
        <fullName evidence="2">Uncharacterized protein</fullName>
    </submittedName>
</protein>
<dbReference type="Proteomes" id="UP000784294">
    <property type="component" value="Unassembled WGS sequence"/>
</dbReference>
<sequence>MKWTSNYCHPKSGITPTIHRTDSSHPVRSQPQKRPERQNFHEIVAIPRLVTVSFKVEPSCLMCAVLQATGPFHTVRMAGCSSREEWDSRNEVGFAADTQLLPGLHPFQACLDASRN</sequence>
<feature type="region of interest" description="Disordered" evidence="1">
    <location>
        <begin position="1"/>
        <end position="37"/>
    </location>
</feature>
<organism evidence="2 3">
    <name type="scientific">Protopolystoma xenopodis</name>
    <dbReference type="NCBI Taxonomy" id="117903"/>
    <lineage>
        <taxon>Eukaryota</taxon>
        <taxon>Metazoa</taxon>
        <taxon>Spiralia</taxon>
        <taxon>Lophotrochozoa</taxon>
        <taxon>Platyhelminthes</taxon>
        <taxon>Monogenea</taxon>
        <taxon>Polyopisthocotylea</taxon>
        <taxon>Polystomatidea</taxon>
        <taxon>Polystomatidae</taxon>
        <taxon>Protopolystoma</taxon>
    </lineage>
</organism>
<name>A0A448WIS5_9PLAT</name>
<accession>A0A448WIS5</accession>
<evidence type="ECO:0000313" key="2">
    <source>
        <dbReference type="EMBL" id="VEL12703.1"/>
    </source>
</evidence>
<evidence type="ECO:0000256" key="1">
    <source>
        <dbReference type="SAM" id="MobiDB-lite"/>
    </source>
</evidence>
<keyword evidence="3" id="KW-1185">Reference proteome</keyword>
<gene>
    <name evidence="2" type="ORF">PXEA_LOCUS6143</name>
</gene>
<dbReference type="AlphaFoldDB" id="A0A448WIS5"/>
<evidence type="ECO:0000313" key="3">
    <source>
        <dbReference type="Proteomes" id="UP000784294"/>
    </source>
</evidence>